<reference evidence="3" key="1">
    <citation type="submission" date="2014-01" db="EMBL/GenBank/DDBJ databases">
        <title>The genome of the white-rot fungus Pycnoporus cinnabarinus: a basidiomycete model with a versatile arsenal for lignocellulosic biomass breakdown.</title>
        <authorList>
            <person name="Levasseur A."/>
            <person name="Lomascolo A."/>
            <person name="Ruiz-Duenas F.J."/>
            <person name="Uzan E."/>
            <person name="Piumi F."/>
            <person name="Kues U."/>
            <person name="Ram A.F.J."/>
            <person name="Murat C."/>
            <person name="Haon M."/>
            <person name="Benoit I."/>
            <person name="Arfi Y."/>
            <person name="Chevret D."/>
            <person name="Drula E."/>
            <person name="Kwon M.J."/>
            <person name="Gouret P."/>
            <person name="Lesage-Meessen L."/>
            <person name="Lombard V."/>
            <person name="Mariette J."/>
            <person name="Noirot C."/>
            <person name="Park J."/>
            <person name="Patyshakuliyeva A."/>
            <person name="Wieneger R.A.B."/>
            <person name="Wosten H.A.B."/>
            <person name="Martin F."/>
            <person name="Coutinho P.M."/>
            <person name="de Vries R."/>
            <person name="Martinez A.T."/>
            <person name="Klopp C."/>
            <person name="Pontarotti P."/>
            <person name="Henrissat B."/>
            <person name="Record E."/>
        </authorList>
    </citation>
    <scope>NUCLEOTIDE SEQUENCE [LARGE SCALE GENOMIC DNA]</scope>
    <source>
        <strain evidence="3">BRFM137</strain>
    </source>
</reference>
<dbReference type="Pfam" id="PF22942">
    <property type="entry name" value="DUF7025"/>
    <property type="match status" value="1"/>
</dbReference>
<feature type="region of interest" description="Disordered" evidence="1">
    <location>
        <begin position="274"/>
        <end position="294"/>
    </location>
</feature>
<dbReference type="PANTHER" id="PTHR46411:SF3">
    <property type="entry name" value="AAA+ ATPASE DOMAIN-CONTAINING PROTEIN"/>
    <property type="match status" value="1"/>
</dbReference>
<organism evidence="3 4">
    <name type="scientific">Pycnoporus cinnabarinus</name>
    <name type="common">Cinnabar-red polypore</name>
    <name type="synonym">Trametes cinnabarina</name>
    <dbReference type="NCBI Taxonomy" id="5643"/>
    <lineage>
        <taxon>Eukaryota</taxon>
        <taxon>Fungi</taxon>
        <taxon>Dikarya</taxon>
        <taxon>Basidiomycota</taxon>
        <taxon>Agaricomycotina</taxon>
        <taxon>Agaricomycetes</taxon>
        <taxon>Polyporales</taxon>
        <taxon>Polyporaceae</taxon>
        <taxon>Trametes</taxon>
    </lineage>
</organism>
<evidence type="ECO:0000313" key="4">
    <source>
        <dbReference type="Proteomes" id="UP000029665"/>
    </source>
</evidence>
<name>A0A060ST73_PYCCI</name>
<dbReference type="OrthoDB" id="10042665at2759"/>
<evidence type="ECO:0000313" key="3">
    <source>
        <dbReference type="EMBL" id="CDO77742.1"/>
    </source>
</evidence>
<dbReference type="InterPro" id="IPR054289">
    <property type="entry name" value="DUF7025"/>
</dbReference>
<feature type="region of interest" description="Disordered" evidence="1">
    <location>
        <begin position="15"/>
        <end position="48"/>
    </location>
</feature>
<dbReference type="SMART" id="SM00382">
    <property type="entry name" value="AAA"/>
    <property type="match status" value="1"/>
</dbReference>
<dbReference type="CDD" id="cd19481">
    <property type="entry name" value="RecA-like_protease"/>
    <property type="match status" value="1"/>
</dbReference>
<accession>A0A060ST73</accession>
<sequence>MRNYFTRSRSSRLSSVTPFTEKKTSETSCRPLNTDNAIDDGDSTTERPVALPPPFLKVKRVDHYWSGWSRAWRYRNTGSGVALETVRPLASDSWENFCFVVVRCFPHPRDADKEGIACKVIIKSPYLLQICKDVIKRVPGVSWTAEPLELDPQLLLVFFPEFKQYQKQRRETARTQQDNYTLMTLGVLLDYLRRDYHATLAKISNLTTHGEIAYDLLYSIFVPGTIIVTECPVTGETRALRILSAKQIRGDSVLQSIAYRLLCESVDSLEDSIHGRSVNNATPTGSGMPDLSMPNKPRVGGKTFGRVQTKIYIDFFSGTKKINSLAAYPLRYHPNPDALKDMLTERGRSGVSEKVVKYNINSRVMIDIGNFLRLHPNYRRPKPSDTAEVDLIVSPPPHTGQHAQEAHNDYLRQSQDYGHQTIEFEPNVSTLNVSGSIDKEEIPLNEEDFLLATSVLFGFSLADKIWLELNVQHVTPIVWNEEVFDNLVLADDRKHLLRSLVDAHSVDLGFDDFVKGKGQGLIINLFGPPGVGKTLSAEATSERVHRPLYVVGGGDLGTKAADVDAELSGVFDIASSWKAIVLIDEADVFLERRSLHDLERNAMVAVFLRHIEYYRGILFLTTNRVTVFDPAFISRIHVGLHFGDLTPAARAQVWRAFLRKAGVSVQTGVHDELVRRLATREVNGRHIKNACRTAQSLAYSRGEALRIEHLEETLDAMEDFNVQFAAMTAVAL</sequence>
<dbReference type="EMBL" id="CCBP010000463">
    <property type="protein sequence ID" value="CDO77742.1"/>
    <property type="molecule type" value="Genomic_DNA"/>
</dbReference>
<evidence type="ECO:0000259" key="2">
    <source>
        <dbReference type="SMART" id="SM00382"/>
    </source>
</evidence>
<dbReference type="Gene3D" id="3.40.50.300">
    <property type="entry name" value="P-loop containing nucleotide triphosphate hydrolases"/>
    <property type="match status" value="1"/>
</dbReference>
<evidence type="ECO:0000256" key="1">
    <source>
        <dbReference type="SAM" id="MobiDB-lite"/>
    </source>
</evidence>
<comment type="caution">
    <text evidence="3">The sequence shown here is derived from an EMBL/GenBank/DDBJ whole genome shotgun (WGS) entry which is preliminary data.</text>
</comment>
<dbReference type="AlphaFoldDB" id="A0A060ST73"/>
<dbReference type="SUPFAM" id="SSF52540">
    <property type="entry name" value="P-loop containing nucleoside triphosphate hydrolases"/>
    <property type="match status" value="1"/>
</dbReference>
<dbReference type="GO" id="GO:0005524">
    <property type="term" value="F:ATP binding"/>
    <property type="evidence" value="ECO:0007669"/>
    <property type="project" value="InterPro"/>
</dbReference>
<dbReference type="Pfam" id="PF00004">
    <property type="entry name" value="AAA"/>
    <property type="match status" value="1"/>
</dbReference>
<dbReference type="OMA" id="IVTECPV"/>
<dbReference type="Proteomes" id="UP000029665">
    <property type="component" value="Unassembled WGS sequence"/>
</dbReference>
<gene>
    <name evidence="3" type="ORF">BN946_scf184993.g5</name>
</gene>
<dbReference type="HOGENOM" id="CLU_004471_6_3_1"/>
<feature type="domain" description="AAA+ ATPase" evidence="2">
    <location>
        <begin position="519"/>
        <end position="644"/>
    </location>
</feature>
<dbReference type="InterPro" id="IPR003593">
    <property type="entry name" value="AAA+_ATPase"/>
</dbReference>
<dbReference type="STRING" id="5643.A0A060ST73"/>
<dbReference type="PANTHER" id="PTHR46411">
    <property type="entry name" value="FAMILY ATPASE, PUTATIVE-RELATED"/>
    <property type="match status" value="1"/>
</dbReference>
<dbReference type="InterPro" id="IPR027417">
    <property type="entry name" value="P-loop_NTPase"/>
</dbReference>
<keyword evidence="4" id="KW-1185">Reference proteome</keyword>
<proteinExistence type="predicted"/>
<dbReference type="GO" id="GO:0016887">
    <property type="term" value="F:ATP hydrolysis activity"/>
    <property type="evidence" value="ECO:0007669"/>
    <property type="project" value="InterPro"/>
</dbReference>
<dbReference type="InterPro" id="IPR003959">
    <property type="entry name" value="ATPase_AAA_core"/>
</dbReference>
<feature type="compositionally biased region" description="Polar residues" evidence="1">
    <location>
        <begin position="26"/>
        <end position="36"/>
    </location>
</feature>
<protein>
    <recommendedName>
        <fullName evidence="2">AAA+ ATPase domain-containing protein</fullName>
    </recommendedName>
</protein>